<evidence type="ECO:0000256" key="5">
    <source>
        <dbReference type="SAM" id="MobiDB-lite"/>
    </source>
</evidence>
<dbReference type="GO" id="GO:0016020">
    <property type="term" value="C:membrane"/>
    <property type="evidence" value="ECO:0007669"/>
    <property type="project" value="UniProtKB-SubCell"/>
</dbReference>
<gene>
    <name evidence="8" type="ORF">LITE_LOCUS39921</name>
</gene>
<feature type="transmembrane region" description="Helical" evidence="6">
    <location>
        <begin position="122"/>
        <end position="144"/>
    </location>
</feature>
<dbReference type="Pfam" id="PF03151">
    <property type="entry name" value="TPT"/>
    <property type="match status" value="1"/>
</dbReference>
<feature type="region of interest" description="Disordered" evidence="5">
    <location>
        <begin position="1"/>
        <end position="40"/>
    </location>
</feature>
<feature type="non-terminal residue" evidence="8">
    <location>
        <position position="1"/>
    </location>
</feature>
<proteinExistence type="predicted"/>
<sequence>DVTESHSLSNPRRFPRIHHRPPPPLFHPRHFPSTPPPKPLSHLRIRSDQSRFLPAQSATPRSRFAVKSAAAAEGIRSSIPDSNSNPKPVNQTLKLDTAFRLWYFHNVIFNIYNKKSLNVFPYPWFLATFQLFTGCIWMLASWSINRRFPKISKEFLLALLGLTLFHTVDQIFACVSYSNVAVSFTHIIKSVEPVLFVIFSSFLGEIFPLKVWLSILSIVFACYIAAVTEVSFNLGGLSGAMINNFSFVLRNI</sequence>
<evidence type="ECO:0000256" key="2">
    <source>
        <dbReference type="ARBA" id="ARBA00022692"/>
    </source>
</evidence>
<feature type="domain" description="Sugar phosphate transporter" evidence="7">
    <location>
        <begin position="94"/>
        <end position="252"/>
    </location>
</feature>
<dbReference type="PANTHER" id="PTHR11132">
    <property type="entry name" value="SOLUTE CARRIER FAMILY 35"/>
    <property type="match status" value="1"/>
</dbReference>
<evidence type="ECO:0000256" key="6">
    <source>
        <dbReference type="SAM" id="Phobius"/>
    </source>
</evidence>
<evidence type="ECO:0000256" key="3">
    <source>
        <dbReference type="ARBA" id="ARBA00022989"/>
    </source>
</evidence>
<name>A0AAV0PT63_9ROSI</name>
<dbReference type="Proteomes" id="UP001154282">
    <property type="component" value="Unassembled WGS sequence"/>
</dbReference>
<reference evidence="8" key="1">
    <citation type="submission" date="2022-08" db="EMBL/GenBank/DDBJ databases">
        <authorList>
            <person name="Gutierrez-Valencia J."/>
        </authorList>
    </citation>
    <scope>NUCLEOTIDE SEQUENCE</scope>
</reference>
<keyword evidence="2 6" id="KW-0812">Transmembrane</keyword>
<feature type="transmembrane region" description="Helical" evidence="6">
    <location>
        <begin position="211"/>
        <end position="232"/>
    </location>
</feature>
<dbReference type="AlphaFoldDB" id="A0AAV0PT63"/>
<keyword evidence="9" id="KW-1185">Reference proteome</keyword>
<feature type="compositionally biased region" description="Polar residues" evidence="5">
    <location>
        <begin position="1"/>
        <end position="10"/>
    </location>
</feature>
<dbReference type="InterPro" id="IPR004853">
    <property type="entry name" value="Sugar_P_trans_dom"/>
</dbReference>
<accession>A0AAV0PT63</accession>
<dbReference type="EMBL" id="CAMGYJ010000009">
    <property type="protein sequence ID" value="CAI0474160.1"/>
    <property type="molecule type" value="Genomic_DNA"/>
</dbReference>
<evidence type="ECO:0000259" key="7">
    <source>
        <dbReference type="Pfam" id="PF03151"/>
    </source>
</evidence>
<keyword evidence="4 6" id="KW-0472">Membrane</keyword>
<evidence type="ECO:0000256" key="4">
    <source>
        <dbReference type="ARBA" id="ARBA00023136"/>
    </source>
</evidence>
<comment type="caution">
    <text evidence="8">The sequence shown here is derived from an EMBL/GenBank/DDBJ whole genome shotgun (WGS) entry which is preliminary data.</text>
</comment>
<evidence type="ECO:0000313" key="8">
    <source>
        <dbReference type="EMBL" id="CAI0474160.1"/>
    </source>
</evidence>
<comment type="subcellular location">
    <subcellularLocation>
        <location evidence="1">Membrane</location>
        <topology evidence="1">Multi-pass membrane protein</topology>
    </subcellularLocation>
</comment>
<evidence type="ECO:0000313" key="9">
    <source>
        <dbReference type="Proteomes" id="UP001154282"/>
    </source>
</evidence>
<dbReference type="InterPro" id="IPR050186">
    <property type="entry name" value="TPT_transporter"/>
</dbReference>
<evidence type="ECO:0000256" key="1">
    <source>
        <dbReference type="ARBA" id="ARBA00004141"/>
    </source>
</evidence>
<feature type="transmembrane region" description="Helical" evidence="6">
    <location>
        <begin position="184"/>
        <end position="204"/>
    </location>
</feature>
<feature type="transmembrane region" description="Helical" evidence="6">
    <location>
        <begin position="156"/>
        <end position="178"/>
    </location>
</feature>
<organism evidence="8 9">
    <name type="scientific">Linum tenue</name>
    <dbReference type="NCBI Taxonomy" id="586396"/>
    <lineage>
        <taxon>Eukaryota</taxon>
        <taxon>Viridiplantae</taxon>
        <taxon>Streptophyta</taxon>
        <taxon>Embryophyta</taxon>
        <taxon>Tracheophyta</taxon>
        <taxon>Spermatophyta</taxon>
        <taxon>Magnoliopsida</taxon>
        <taxon>eudicotyledons</taxon>
        <taxon>Gunneridae</taxon>
        <taxon>Pentapetalae</taxon>
        <taxon>rosids</taxon>
        <taxon>fabids</taxon>
        <taxon>Malpighiales</taxon>
        <taxon>Linaceae</taxon>
        <taxon>Linum</taxon>
    </lineage>
</organism>
<protein>
    <recommendedName>
        <fullName evidence="7">Sugar phosphate transporter domain-containing protein</fullName>
    </recommendedName>
</protein>
<keyword evidence="3 6" id="KW-1133">Transmembrane helix</keyword>